<feature type="region of interest" description="Disordered" evidence="1">
    <location>
        <begin position="328"/>
        <end position="350"/>
    </location>
</feature>
<evidence type="ECO:0000313" key="2">
    <source>
        <dbReference type="EMBL" id="KCV68900.1"/>
    </source>
</evidence>
<feature type="compositionally biased region" description="Low complexity" evidence="1">
    <location>
        <begin position="187"/>
        <end position="201"/>
    </location>
</feature>
<accession>A0A058Z3R7</accession>
<dbReference type="RefSeq" id="XP_009496471.1">
    <property type="nucleotide sequence ID" value="XM_009498196.1"/>
</dbReference>
<reference evidence="2" key="1">
    <citation type="submission" date="2013-04" db="EMBL/GenBank/DDBJ databases">
        <title>The Genome Sequence of Fonticula alba ATCC 38817.</title>
        <authorList>
            <consortium name="The Broad Institute Genomics Platform"/>
            <person name="Russ C."/>
            <person name="Cuomo C."/>
            <person name="Burger G."/>
            <person name="Gray M.W."/>
            <person name="Holland P.W.H."/>
            <person name="King N."/>
            <person name="Lang F.B.F."/>
            <person name="Roger A.J."/>
            <person name="Ruiz-Trillo I."/>
            <person name="Brown M."/>
            <person name="Walker B."/>
            <person name="Young S."/>
            <person name="Zeng Q."/>
            <person name="Gargeya S."/>
            <person name="Fitzgerald M."/>
            <person name="Haas B."/>
            <person name="Abouelleil A."/>
            <person name="Allen A.W."/>
            <person name="Alvarado L."/>
            <person name="Arachchi H.M."/>
            <person name="Berlin A.M."/>
            <person name="Chapman S.B."/>
            <person name="Gainer-Dewar J."/>
            <person name="Goldberg J."/>
            <person name="Griggs A."/>
            <person name="Gujja S."/>
            <person name="Hansen M."/>
            <person name="Howarth C."/>
            <person name="Imamovic A."/>
            <person name="Ireland A."/>
            <person name="Larimer J."/>
            <person name="McCowan C."/>
            <person name="Murphy C."/>
            <person name="Pearson M."/>
            <person name="Poon T.W."/>
            <person name="Priest M."/>
            <person name="Roberts A."/>
            <person name="Saif S."/>
            <person name="Shea T."/>
            <person name="Sisk P."/>
            <person name="Sykes S."/>
            <person name="Wortman J."/>
            <person name="Nusbaum C."/>
            <person name="Birren B."/>
        </authorList>
    </citation>
    <scope>NUCLEOTIDE SEQUENCE [LARGE SCALE GENOMIC DNA]</scope>
    <source>
        <strain evidence="2">ATCC 38817</strain>
    </source>
</reference>
<feature type="region of interest" description="Disordered" evidence="1">
    <location>
        <begin position="160"/>
        <end position="202"/>
    </location>
</feature>
<dbReference type="GeneID" id="20529044"/>
<sequence>MPPQAPAHPAVSALLLDRIKDQPHRCVHCSGRLSRPKRPGQPSSWLLGIPEVSPWVSALNPGPDEATASLLREMAIQVCLAAPGRASFFHAECLQAPVFLRSTADLASVDPGAEDAVDLWLSLALSMRSLSGDVAAGSDDDIELAMPVSGPPVCPKVADIGTAPLGGGHARPDEHSSQAPKRRRVAAAKSAADAGPAAAPSPALPWPERLAFYTTATMRAMLSCNMQPTTGSVGELRQRIRELRRHGTLARCPRCRRATLRLGHGQSPGPGEAVECPGYFVGSKFRECGFKAAGAGAPARGLWRPLSAPWSAEVRAAREELAGALARGQLLPPGPEDLASGGQDQEDVAARRRRTLLTAGGDLVWEADDEAADDPFAPGGWVFQE</sequence>
<evidence type="ECO:0000256" key="1">
    <source>
        <dbReference type="SAM" id="MobiDB-lite"/>
    </source>
</evidence>
<dbReference type="Gene3D" id="3.90.640.80">
    <property type="match status" value="1"/>
</dbReference>
<proteinExistence type="predicted"/>
<protein>
    <recommendedName>
        <fullName evidence="4">PARP-type domain-containing protein</fullName>
    </recommendedName>
</protein>
<keyword evidence="3" id="KW-1185">Reference proteome</keyword>
<evidence type="ECO:0008006" key="4">
    <source>
        <dbReference type="Google" id="ProtNLM"/>
    </source>
</evidence>
<organism evidence="2">
    <name type="scientific">Fonticula alba</name>
    <name type="common">Slime mold</name>
    <dbReference type="NCBI Taxonomy" id="691883"/>
    <lineage>
        <taxon>Eukaryota</taxon>
        <taxon>Rotosphaerida</taxon>
        <taxon>Fonticulaceae</taxon>
        <taxon>Fonticula</taxon>
    </lineage>
</organism>
<evidence type="ECO:0000313" key="3">
    <source>
        <dbReference type="Proteomes" id="UP000030693"/>
    </source>
</evidence>
<name>A0A058Z3R7_FONAL</name>
<dbReference type="Proteomes" id="UP000030693">
    <property type="component" value="Unassembled WGS sequence"/>
</dbReference>
<dbReference type="AlphaFoldDB" id="A0A058Z3R7"/>
<dbReference type="OrthoDB" id="2017365at2759"/>
<dbReference type="EMBL" id="KB932207">
    <property type="protein sequence ID" value="KCV68900.1"/>
    <property type="molecule type" value="Genomic_DNA"/>
</dbReference>
<gene>
    <name evidence="2" type="ORF">H696_04319</name>
</gene>